<evidence type="ECO:0000256" key="3">
    <source>
        <dbReference type="ARBA" id="ARBA00022527"/>
    </source>
</evidence>
<dbReference type="EMBL" id="JAMFTS010000005">
    <property type="protein sequence ID" value="KAJ4755266.1"/>
    <property type="molecule type" value="Genomic_DNA"/>
</dbReference>
<protein>
    <recommendedName>
        <fullName evidence="2">non-specific serine/threonine protein kinase</fullName>
        <ecNumber evidence="2">2.7.11.1</ecNumber>
    </recommendedName>
</protein>
<keyword evidence="3" id="KW-0723">Serine/threonine-protein kinase</keyword>
<keyword evidence="4" id="KW-0808">Transferase</keyword>
<evidence type="ECO:0000256" key="4">
    <source>
        <dbReference type="ARBA" id="ARBA00022679"/>
    </source>
</evidence>
<evidence type="ECO:0000313" key="13">
    <source>
        <dbReference type="EMBL" id="KAJ4755266.1"/>
    </source>
</evidence>
<dbReference type="PROSITE" id="PS50011">
    <property type="entry name" value="PROTEIN_KINASE_DOM"/>
    <property type="match status" value="1"/>
</dbReference>
<accession>A0AAV8CJ84</accession>
<dbReference type="Gene3D" id="3.30.200.20">
    <property type="entry name" value="Phosphorylase Kinase, domain 1"/>
    <property type="match status" value="1"/>
</dbReference>
<dbReference type="GO" id="GO:0004674">
    <property type="term" value="F:protein serine/threonine kinase activity"/>
    <property type="evidence" value="ECO:0007669"/>
    <property type="project" value="UniProtKB-KW"/>
</dbReference>
<dbReference type="Pfam" id="PF00069">
    <property type="entry name" value="Pkinase"/>
    <property type="match status" value="1"/>
</dbReference>
<name>A0AAV8CJ84_9POAL</name>
<dbReference type="Proteomes" id="UP001140206">
    <property type="component" value="Chromosome 5"/>
</dbReference>
<organism evidence="13 14">
    <name type="scientific">Rhynchospora pubera</name>
    <dbReference type="NCBI Taxonomy" id="906938"/>
    <lineage>
        <taxon>Eukaryota</taxon>
        <taxon>Viridiplantae</taxon>
        <taxon>Streptophyta</taxon>
        <taxon>Embryophyta</taxon>
        <taxon>Tracheophyta</taxon>
        <taxon>Spermatophyta</taxon>
        <taxon>Magnoliopsida</taxon>
        <taxon>Liliopsida</taxon>
        <taxon>Poales</taxon>
        <taxon>Cyperaceae</taxon>
        <taxon>Cyperoideae</taxon>
        <taxon>Rhynchosporeae</taxon>
        <taxon>Rhynchospora</taxon>
    </lineage>
</organism>
<evidence type="ECO:0000256" key="11">
    <source>
        <dbReference type="ARBA" id="ARBA00048679"/>
    </source>
</evidence>
<keyword evidence="7" id="KW-0067">ATP-binding</keyword>
<comment type="subcellular location">
    <subcellularLocation>
        <location evidence="1">Cell membrane</location>
        <topology evidence="1">Single-pass membrane protein</topology>
    </subcellularLocation>
</comment>
<evidence type="ECO:0000256" key="2">
    <source>
        <dbReference type="ARBA" id="ARBA00012513"/>
    </source>
</evidence>
<evidence type="ECO:0000256" key="5">
    <source>
        <dbReference type="ARBA" id="ARBA00022692"/>
    </source>
</evidence>
<dbReference type="PANTHER" id="PTHR47982:SF55">
    <property type="entry name" value="PROTEIN KINASE DOMAIN-CONTAINING PROTEIN"/>
    <property type="match status" value="1"/>
</dbReference>
<dbReference type="CDD" id="cd14066">
    <property type="entry name" value="STKc_IRAK"/>
    <property type="match status" value="1"/>
</dbReference>
<evidence type="ECO:0000259" key="12">
    <source>
        <dbReference type="PROSITE" id="PS50011"/>
    </source>
</evidence>
<comment type="catalytic activity">
    <reaction evidence="10">
        <text>L-threonyl-[protein] + ATP = O-phospho-L-threonyl-[protein] + ADP + H(+)</text>
        <dbReference type="Rhea" id="RHEA:46608"/>
        <dbReference type="Rhea" id="RHEA-COMP:11060"/>
        <dbReference type="Rhea" id="RHEA-COMP:11605"/>
        <dbReference type="ChEBI" id="CHEBI:15378"/>
        <dbReference type="ChEBI" id="CHEBI:30013"/>
        <dbReference type="ChEBI" id="CHEBI:30616"/>
        <dbReference type="ChEBI" id="CHEBI:61977"/>
        <dbReference type="ChEBI" id="CHEBI:456216"/>
        <dbReference type="EC" id="2.7.11.1"/>
    </reaction>
</comment>
<proteinExistence type="predicted"/>
<evidence type="ECO:0000256" key="8">
    <source>
        <dbReference type="ARBA" id="ARBA00022989"/>
    </source>
</evidence>
<sequence>MRSALACLGFKQRTENEERMFVPWHSGTKGDGTAPQVNGTRYFSFEELKRCTANFSKNNEIGVGDYNEVYKGHCTNGIVVAIKRARKLSFLDTKAFQSEIEVLTRVHHKNIVSLVGFCFEQSEQLLVYEYVSNRTLRDNLDGEGDMCLDWTKRLQIALDSARGLAYLHELANPLIIHGNVKSSNILLDENLHPKLTDFCASKLVYEKQNGHVSSQVRGTLGHVASGISGTLGYLDPEYFYTGLLSEKSDVFSFGMVMLELITARRPFEINLVEKVKRAIDENDQEYYGLGDIIDPNIVNEVGNGGLRTFVQLALECLEYSASDRPSMNKIMKEIDIMLQHVGHERTATID</sequence>
<keyword evidence="13" id="KW-0418">Kinase</keyword>
<feature type="domain" description="Protein kinase" evidence="12">
    <location>
        <begin position="55"/>
        <end position="338"/>
    </location>
</feature>
<keyword evidence="14" id="KW-1185">Reference proteome</keyword>
<dbReference type="SUPFAM" id="SSF56112">
    <property type="entry name" value="Protein kinase-like (PK-like)"/>
    <property type="match status" value="1"/>
</dbReference>
<dbReference type="FunFam" id="3.30.200.20:FF:000268">
    <property type="entry name" value="probable receptor-like serine/threonine-protein kinase At5g57670"/>
    <property type="match status" value="1"/>
</dbReference>
<evidence type="ECO:0000313" key="14">
    <source>
        <dbReference type="Proteomes" id="UP001140206"/>
    </source>
</evidence>
<keyword evidence="6" id="KW-0547">Nucleotide-binding</keyword>
<reference evidence="13" key="1">
    <citation type="submission" date="2022-08" db="EMBL/GenBank/DDBJ databases">
        <authorList>
            <person name="Marques A."/>
        </authorList>
    </citation>
    <scope>NUCLEOTIDE SEQUENCE</scope>
    <source>
        <strain evidence="13">RhyPub2mFocal</strain>
        <tissue evidence="13">Leaves</tissue>
    </source>
</reference>
<evidence type="ECO:0000256" key="9">
    <source>
        <dbReference type="ARBA" id="ARBA00023136"/>
    </source>
</evidence>
<dbReference type="PIRSF" id="PIRSF000654">
    <property type="entry name" value="Integrin-linked_kinase"/>
    <property type="match status" value="1"/>
</dbReference>
<dbReference type="InterPro" id="IPR047117">
    <property type="entry name" value="PERK1-13-like"/>
</dbReference>
<dbReference type="AlphaFoldDB" id="A0AAV8CJ84"/>
<dbReference type="PANTHER" id="PTHR47982">
    <property type="entry name" value="PROLINE-RICH RECEPTOR-LIKE PROTEIN KINASE PERK4"/>
    <property type="match status" value="1"/>
</dbReference>
<keyword evidence="5" id="KW-0812">Transmembrane</keyword>
<dbReference type="Gene3D" id="1.10.510.10">
    <property type="entry name" value="Transferase(Phosphotransferase) domain 1"/>
    <property type="match status" value="1"/>
</dbReference>
<evidence type="ECO:0000256" key="7">
    <source>
        <dbReference type="ARBA" id="ARBA00022840"/>
    </source>
</evidence>
<dbReference type="InterPro" id="IPR000719">
    <property type="entry name" value="Prot_kinase_dom"/>
</dbReference>
<evidence type="ECO:0000256" key="6">
    <source>
        <dbReference type="ARBA" id="ARBA00022741"/>
    </source>
</evidence>
<evidence type="ECO:0000256" key="10">
    <source>
        <dbReference type="ARBA" id="ARBA00047899"/>
    </source>
</evidence>
<comment type="caution">
    <text evidence="13">The sequence shown here is derived from an EMBL/GenBank/DDBJ whole genome shotgun (WGS) entry which is preliminary data.</text>
</comment>
<comment type="catalytic activity">
    <reaction evidence="11">
        <text>L-seryl-[protein] + ATP = O-phospho-L-seryl-[protein] + ADP + H(+)</text>
        <dbReference type="Rhea" id="RHEA:17989"/>
        <dbReference type="Rhea" id="RHEA-COMP:9863"/>
        <dbReference type="Rhea" id="RHEA-COMP:11604"/>
        <dbReference type="ChEBI" id="CHEBI:15378"/>
        <dbReference type="ChEBI" id="CHEBI:29999"/>
        <dbReference type="ChEBI" id="CHEBI:30616"/>
        <dbReference type="ChEBI" id="CHEBI:83421"/>
        <dbReference type="ChEBI" id="CHEBI:456216"/>
        <dbReference type="EC" id="2.7.11.1"/>
    </reaction>
</comment>
<gene>
    <name evidence="13" type="ORF">LUZ62_089671</name>
</gene>
<dbReference type="EC" id="2.7.11.1" evidence="2"/>
<keyword evidence="9" id="KW-0472">Membrane</keyword>
<dbReference type="InterPro" id="IPR011009">
    <property type="entry name" value="Kinase-like_dom_sf"/>
</dbReference>
<dbReference type="GO" id="GO:0005886">
    <property type="term" value="C:plasma membrane"/>
    <property type="evidence" value="ECO:0007669"/>
    <property type="project" value="UniProtKB-SubCell"/>
</dbReference>
<dbReference type="GO" id="GO:0005524">
    <property type="term" value="F:ATP binding"/>
    <property type="evidence" value="ECO:0007669"/>
    <property type="project" value="UniProtKB-KW"/>
</dbReference>
<keyword evidence="8" id="KW-1133">Transmembrane helix</keyword>
<evidence type="ECO:0000256" key="1">
    <source>
        <dbReference type="ARBA" id="ARBA00004162"/>
    </source>
</evidence>